<keyword evidence="4" id="KW-0949">S-adenosyl-L-methionine</keyword>
<evidence type="ECO:0000256" key="4">
    <source>
        <dbReference type="ARBA" id="ARBA00022691"/>
    </source>
</evidence>
<keyword evidence="2" id="KW-0489">Methyltransferase</keyword>
<keyword evidence="3" id="KW-0808">Transferase</keyword>
<accession>A0A653EZD7</accession>
<comment type="similarity">
    <text evidence="1">Belongs to the CFA/CMAS family.</text>
</comment>
<dbReference type="InterPro" id="IPR029063">
    <property type="entry name" value="SAM-dependent_MTases_sf"/>
</dbReference>
<evidence type="ECO:0000256" key="1">
    <source>
        <dbReference type="ARBA" id="ARBA00010815"/>
    </source>
</evidence>
<keyword evidence="5" id="KW-0443">Lipid metabolism</keyword>
<name>A0A653EZD7_MYCKA</name>
<dbReference type="EMBL" id="LR589331">
    <property type="protein sequence ID" value="VTP02699.1"/>
    <property type="molecule type" value="Genomic_DNA"/>
</dbReference>
<proteinExistence type="inferred from homology"/>
<dbReference type="SUPFAM" id="SSF53335">
    <property type="entry name" value="S-adenosyl-L-methionine-dependent methyltransferases"/>
    <property type="match status" value="1"/>
</dbReference>
<evidence type="ECO:0000256" key="5">
    <source>
        <dbReference type="ARBA" id="ARBA00023098"/>
    </source>
</evidence>
<dbReference type="InterPro" id="IPR050723">
    <property type="entry name" value="CFA/CMAS"/>
</dbReference>
<dbReference type="Gene3D" id="3.40.50.150">
    <property type="entry name" value="Vaccinia Virus protein VP39"/>
    <property type="match status" value="1"/>
</dbReference>
<evidence type="ECO:0000256" key="3">
    <source>
        <dbReference type="ARBA" id="ARBA00022679"/>
    </source>
</evidence>
<evidence type="ECO:0000256" key="2">
    <source>
        <dbReference type="ARBA" id="ARBA00022603"/>
    </source>
</evidence>
<sequence length="356" mass="40508">MDVIDQAAAIRPELPPYKFKSLRNQNRILIRVFHLIAETAARLSRRQTDEYLHAPGAKAYELLLDPFRKITGLPDYTEGIYLNNSATYTDAQAAQINLLIQATGAREGDRILDVGCGHGTLLERCRELGIVASGVTVSRPQAIDCQRRGLDVRLASVDELSYTFRQNEFDAIVMNGSTEHFAAAADALVGAEHNVWRRMFASCASVLQEGGRLVVTSLHCRQRQNPCQVIKHPMALPSQSDEFYWSILNRFYSGWYPTGADYVLAARDSNLQLVREWEMTAHYLRTSIDWGLLNSAAERAHRKEVLALYKNLATRDPRYFFISMLYELYDPWRWQLLGGAASPAIHKWQLYQLRGR</sequence>
<dbReference type="AlphaFoldDB" id="A0A653EZD7"/>
<protein>
    <submittedName>
        <fullName evidence="6">Cyclopropane mycolic acid synthase MmaA2</fullName>
    </submittedName>
</protein>
<evidence type="ECO:0000313" key="6">
    <source>
        <dbReference type="EMBL" id="VTP02699.1"/>
    </source>
</evidence>
<dbReference type="Pfam" id="PF02353">
    <property type="entry name" value="CMAS"/>
    <property type="match status" value="1"/>
</dbReference>
<dbReference type="CDD" id="cd02440">
    <property type="entry name" value="AdoMet_MTases"/>
    <property type="match status" value="1"/>
</dbReference>
<reference evidence="6" key="1">
    <citation type="submission" date="2019-05" db="EMBL/GenBank/DDBJ databases">
        <authorList>
            <person name="Naeem R."/>
            <person name="Antony C."/>
            <person name="Guan Q."/>
        </authorList>
    </citation>
    <scope>NUCLEOTIDE SEQUENCE</scope>
    <source>
        <strain evidence="6">3</strain>
    </source>
</reference>
<dbReference type="PANTHER" id="PTHR43667">
    <property type="entry name" value="CYCLOPROPANE-FATTY-ACYL-PHOSPHOLIPID SYNTHASE"/>
    <property type="match status" value="1"/>
</dbReference>
<gene>
    <name evidence="6" type="primary">cmaC_2</name>
    <name evidence="6" type="ORF">BIN_B_03606</name>
</gene>
<dbReference type="GO" id="GO:0032259">
    <property type="term" value="P:methylation"/>
    <property type="evidence" value="ECO:0007669"/>
    <property type="project" value="UniProtKB-KW"/>
</dbReference>
<dbReference type="PANTHER" id="PTHR43667:SF1">
    <property type="entry name" value="CYCLOPROPANE-FATTY-ACYL-PHOSPHOLIPID SYNTHASE"/>
    <property type="match status" value="1"/>
</dbReference>
<dbReference type="GO" id="GO:0008168">
    <property type="term" value="F:methyltransferase activity"/>
    <property type="evidence" value="ECO:0007669"/>
    <property type="project" value="UniProtKB-KW"/>
</dbReference>
<dbReference type="GO" id="GO:0006629">
    <property type="term" value="P:lipid metabolic process"/>
    <property type="evidence" value="ECO:0007669"/>
    <property type="project" value="UniProtKB-KW"/>
</dbReference>
<organism evidence="6">
    <name type="scientific">Mycobacterium kansasii</name>
    <dbReference type="NCBI Taxonomy" id="1768"/>
    <lineage>
        <taxon>Bacteria</taxon>
        <taxon>Bacillati</taxon>
        <taxon>Actinomycetota</taxon>
        <taxon>Actinomycetes</taxon>
        <taxon>Mycobacteriales</taxon>
        <taxon>Mycobacteriaceae</taxon>
        <taxon>Mycobacterium</taxon>
    </lineage>
</organism>